<dbReference type="InterPro" id="IPR011009">
    <property type="entry name" value="Kinase-like_dom_sf"/>
</dbReference>
<dbReference type="PANTHER" id="PTHR39179:SF1">
    <property type="entry name" value="SPORE COAT PROTEIN I"/>
    <property type="match status" value="1"/>
</dbReference>
<comment type="caution">
    <text evidence="2">The sequence shown here is derived from an EMBL/GenBank/DDBJ whole genome shotgun (WGS) entry which is preliminary data.</text>
</comment>
<evidence type="ECO:0000313" key="2">
    <source>
        <dbReference type="EMBL" id="RFU68737.1"/>
    </source>
</evidence>
<feature type="domain" description="Aminoglycoside phosphotransferase" evidence="1">
    <location>
        <begin position="54"/>
        <end position="254"/>
    </location>
</feature>
<organism evidence="2 3">
    <name type="scientific">Peribacillus saganii</name>
    <dbReference type="NCBI Taxonomy" id="2303992"/>
    <lineage>
        <taxon>Bacteria</taxon>
        <taxon>Bacillati</taxon>
        <taxon>Bacillota</taxon>
        <taxon>Bacilli</taxon>
        <taxon>Bacillales</taxon>
        <taxon>Bacillaceae</taxon>
        <taxon>Peribacillus</taxon>
    </lineage>
</organism>
<dbReference type="Pfam" id="PF01636">
    <property type="entry name" value="APH"/>
    <property type="match status" value="1"/>
</dbReference>
<evidence type="ECO:0000259" key="1">
    <source>
        <dbReference type="Pfam" id="PF01636"/>
    </source>
</evidence>
<accession>A0A372LND2</accession>
<proteinExistence type="predicted"/>
<dbReference type="RefSeq" id="WP_117326877.1">
    <property type="nucleotide sequence ID" value="NZ_QVTE01000031.1"/>
</dbReference>
<evidence type="ECO:0000313" key="3">
    <source>
        <dbReference type="Proteomes" id="UP000264541"/>
    </source>
</evidence>
<dbReference type="InterPro" id="IPR047175">
    <property type="entry name" value="CotS-like"/>
</dbReference>
<dbReference type="InterPro" id="IPR002575">
    <property type="entry name" value="Aminoglycoside_PTrfase"/>
</dbReference>
<dbReference type="AlphaFoldDB" id="A0A372LND2"/>
<dbReference type="EMBL" id="QVTE01000031">
    <property type="protein sequence ID" value="RFU68737.1"/>
    <property type="molecule type" value="Genomic_DNA"/>
</dbReference>
<protein>
    <recommendedName>
        <fullName evidence="1">Aminoglycoside phosphotransferase domain-containing protein</fullName>
    </recommendedName>
</protein>
<dbReference type="OrthoDB" id="9771902at2"/>
<dbReference type="SUPFAM" id="SSF56112">
    <property type="entry name" value="Protein kinase-like (PK-like)"/>
    <property type="match status" value="1"/>
</dbReference>
<dbReference type="Gene3D" id="3.30.200.20">
    <property type="entry name" value="Phosphorylase Kinase, domain 1"/>
    <property type="match status" value="1"/>
</dbReference>
<dbReference type="GO" id="GO:0042601">
    <property type="term" value="C:endospore-forming forespore"/>
    <property type="evidence" value="ECO:0007669"/>
    <property type="project" value="TreeGrafter"/>
</dbReference>
<dbReference type="PANTHER" id="PTHR39179">
    <property type="entry name" value="SPORE COAT PROTEIN I"/>
    <property type="match status" value="1"/>
</dbReference>
<dbReference type="Gene3D" id="3.90.1200.10">
    <property type="match status" value="1"/>
</dbReference>
<sequence length="334" mass="37807">MTAIDEKLISGLLQHYYGITSESMVLVRRKPDRQLWKVIDTGKNVYAFKYLEKSARAPLIVAVNNYIHGKGIPVTIVLPKLDGTSIVAVDDGCFLLFQWQEGSQPDYADNDMIKKMAMLLAEFHVASQGYAGSGNPITDSRLDWNQIYQRKIKKMKKCQKNANKSGDLFSASFLSHLPWIQSRINWVLDRLPHTGLSALLDAARQDPHLAHGDYSPLNILCSKNKELTIIDFDTTSIALPMRDISHLITWINHELGAWSSERFKCVVDAYQQIHPLSSEEYELLLLDQIFPHKAIRLSEKYFKGSGSSKMLKGLERCIEIDKAKLTDLGMGPKQ</sequence>
<dbReference type="Proteomes" id="UP000264541">
    <property type="component" value="Unassembled WGS sequence"/>
</dbReference>
<reference evidence="2 3" key="1">
    <citation type="submission" date="2018-08" db="EMBL/GenBank/DDBJ databases">
        <title>Bacillus chawlae sp. nov., Bacillus glennii sp. nov., and Bacillus saganii sp. nov. Isolated from the Vehicle Assembly Building at Kennedy Space Center where the Viking Spacecraft were Assembled.</title>
        <authorList>
            <person name="Seuylemezian A."/>
            <person name="Vaishampayan P."/>
        </authorList>
    </citation>
    <scope>NUCLEOTIDE SEQUENCE [LARGE SCALE GENOMIC DNA]</scope>
    <source>
        <strain evidence="2 3">V47-23a</strain>
    </source>
</reference>
<keyword evidence="3" id="KW-1185">Reference proteome</keyword>
<name>A0A372LND2_9BACI</name>
<gene>
    <name evidence="2" type="ORF">D0469_11415</name>
</gene>